<evidence type="ECO:0000256" key="12">
    <source>
        <dbReference type="PROSITE-ProRule" id="PRU00309"/>
    </source>
</evidence>
<dbReference type="GO" id="GO:0008270">
    <property type="term" value="F:zinc ion binding"/>
    <property type="evidence" value="ECO:0007669"/>
    <property type="project" value="UniProtKB-KW"/>
</dbReference>
<dbReference type="GO" id="GO:0005654">
    <property type="term" value="C:nucleoplasm"/>
    <property type="evidence" value="ECO:0007669"/>
    <property type="project" value="UniProtKB-SubCell"/>
</dbReference>
<evidence type="ECO:0000256" key="7">
    <source>
        <dbReference type="ARBA" id="ARBA00023054"/>
    </source>
</evidence>
<evidence type="ECO:0000313" key="14">
    <source>
        <dbReference type="EMBL" id="VVC28888.1"/>
    </source>
</evidence>
<accession>A0A5E4MBV5</accession>
<dbReference type="EMBL" id="CABPRJ010000485">
    <property type="protein sequence ID" value="VVC28888.1"/>
    <property type="molecule type" value="Genomic_DNA"/>
</dbReference>
<dbReference type="InterPro" id="IPR006612">
    <property type="entry name" value="THAP_Znf"/>
</dbReference>
<evidence type="ECO:0000256" key="4">
    <source>
        <dbReference type="ARBA" id="ARBA00022771"/>
    </source>
</evidence>
<dbReference type="Proteomes" id="UP000325440">
    <property type="component" value="Unassembled WGS sequence"/>
</dbReference>
<keyword evidence="9" id="KW-0804">Transcription</keyword>
<feature type="domain" description="THAP-type" evidence="13">
    <location>
        <begin position="1"/>
        <end position="93"/>
    </location>
</feature>
<evidence type="ECO:0000256" key="2">
    <source>
        <dbReference type="ARBA" id="ARBA00006177"/>
    </source>
</evidence>
<comment type="similarity">
    <text evidence="2">Belongs to the THAP1 family.</text>
</comment>
<proteinExistence type="inferred from homology"/>
<evidence type="ECO:0000256" key="3">
    <source>
        <dbReference type="ARBA" id="ARBA00022723"/>
    </source>
</evidence>
<organism evidence="14 15">
    <name type="scientific">Cinara cedri</name>
    <dbReference type="NCBI Taxonomy" id="506608"/>
    <lineage>
        <taxon>Eukaryota</taxon>
        <taxon>Metazoa</taxon>
        <taxon>Ecdysozoa</taxon>
        <taxon>Arthropoda</taxon>
        <taxon>Hexapoda</taxon>
        <taxon>Insecta</taxon>
        <taxon>Pterygota</taxon>
        <taxon>Neoptera</taxon>
        <taxon>Paraneoptera</taxon>
        <taxon>Hemiptera</taxon>
        <taxon>Sternorrhyncha</taxon>
        <taxon>Aphidomorpha</taxon>
        <taxon>Aphidoidea</taxon>
        <taxon>Aphididae</taxon>
        <taxon>Lachninae</taxon>
        <taxon>Cinara</taxon>
    </lineage>
</organism>
<keyword evidence="10" id="KW-0539">Nucleus</keyword>
<dbReference type="OrthoDB" id="6622923at2759"/>
<keyword evidence="4 12" id="KW-0863">Zinc-finger</keyword>
<name>A0A5E4MBV5_9HEMI</name>
<keyword evidence="8 12" id="KW-0238">DNA-binding</keyword>
<evidence type="ECO:0000259" key="13">
    <source>
        <dbReference type="PROSITE" id="PS50950"/>
    </source>
</evidence>
<keyword evidence="6" id="KW-0805">Transcription regulation</keyword>
<dbReference type="GO" id="GO:0043565">
    <property type="term" value="F:sequence-specific DNA binding"/>
    <property type="evidence" value="ECO:0007669"/>
    <property type="project" value="InterPro"/>
</dbReference>
<evidence type="ECO:0000256" key="10">
    <source>
        <dbReference type="ARBA" id="ARBA00023242"/>
    </source>
</evidence>
<gene>
    <name evidence="14" type="ORF">CINCED_3A024630</name>
</gene>
<comment type="subcellular location">
    <subcellularLocation>
        <location evidence="1">Nucleus</location>
        <location evidence="1">Nucleoplasm</location>
    </subcellularLocation>
</comment>
<evidence type="ECO:0000256" key="1">
    <source>
        <dbReference type="ARBA" id="ARBA00004642"/>
    </source>
</evidence>
<keyword evidence="3" id="KW-0479">Metal-binding</keyword>
<keyword evidence="15" id="KW-1185">Reference proteome</keyword>
<dbReference type="AlphaFoldDB" id="A0A5E4MBV5"/>
<evidence type="ECO:0000256" key="11">
    <source>
        <dbReference type="ARBA" id="ARBA00023306"/>
    </source>
</evidence>
<evidence type="ECO:0000313" key="15">
    <source>
        <dbReference type="Proteomes" id="UP000325440"/>
    </source>
</evidence>
<sequence>MRTCSVPGCHSTKMNSKVTLYKVPCDKRIDWELAVRRVHNKQCKKLKNLTFVCSKHFLDDEIISTYALPSDVAEGFGPRKNFKLKKGAIPSIFNSNNCCENLPTAGSLKTFKRKLSQSTVTKKRNLNNLEKIEPNTTPSNQICFVDVQKPDWFNDLSLLVKTLILPIGWSTYTDKKTVVFHKPVFNFNKLIIEKQMIITDDQNISFFIHQKTIDPLKAGLILIKNPLSTINVCEVISFFDYKQICQGGPLIMDFPEIIKTKNAEIDNTLWRHKQCPMLLNIKRICSKCQYLFKLFKKYKRRSLVSPSKLMASTPVLMEHSYSLECKEAKDKKDNKNPVNT</sequence>
<keyword evidence="7" id="KW-0175">Coiled coil</keyword>
<dbReference type="Pfam" id="PF05485">
    <property type="entry name" value="THAP"/>
    <property type="match status" value="1"/>
</dbReference>
<dbReference type="InterPro" id="IPR026516">
    <property type="entry name" value="THAP1/10"/>
</dbReference>
<evidence type="ECO:0000256" key="9">
    <source>
        <dbReference type="ARBA" id="ARBA00023163"/>
    </source>
</evidence>
<reference evidence="14 15" key="1">
    <citation type="submission" date="2019-08" db="EMBL/GenBank/DDBJ databases">
        <authorList>
            <person name="Alioto T."/>
            <person name="Alioto T."/>
            <person name="Gomez Garrido J."/>
        </authorList>
    </citation>
    <scope>NUCLEOTIDE SEQUENCE [LARGE SCALE GENOMIC DNA]</scope>
</reference>
<evidence type="ECO:0000256" key="8">
    <source>
        <dbReference type="ARBA" id="ARBA00023125"/>
    </source>
</evidence>
<dbReference type="SMART" id="SM00980">
    <property type="entry name" value="THAP"/>
    <property type="match status" value="1"/>
</dbReference>
<keyword evidence="11" id="KW-0131">Cell cycle</keyword>
<protein>
    <submittedName>
        <fullName evidence="14">Zinc finger, C2CH-type</fullName>
    </submittedName>
</protein>
<keyword evidence="5" id="KW-0862">Zinc</keyword>
<dbReference type="PANTHER" id="PTHR46600:SF1">
    <property type="entry name" value="THAP DOMAIN-CONTAINING PROTEIN 1"/>
    <property type="match status" value="1"/>
</dbReference>
<dbReference type="PANTHER" id="PTHR46600">
    <property type="entry name" value="THAP DOMAIN-CONTAINING"/>
    <property type="match status" value="1"/>
</dbReference>
<evidence type="ECO:0000256" key="6">
    <source>
        <dbReference type="ARBA" id="ARBA00023015"/>
    </source>
</evidence>
<dbReference type="SUPFAM" id="SSF57716">
    <property type="entry name" value="Glucocorticoid receptor-like (DNA-binding domain)"/>
    <property type="match status" value="1"/>
</dbReference>
<evidence type="ECO:0000256" key="5">
    <source>
        <dbReference type="ARBA" id="ARBA00022833"/>
    </source>
</evidence>
<dbReference type="PROSITE" id="PS50950">
    <property type="entry name" value="ZF_THAP"/>
    <property type="match status" value="1"/>
</dbReference>